<evidence type="ECO:0000256" key="4">
    <source>
        <dbReference type="SAM" id="Phobius"/>
    </source>
</evidence>
<dbReference type="InterPro" id="IPR027383">
    <property type="entry name" value="Znf_put"/>
</dbReference>
<sequence>MTSADTASHDDYATWDAPYVLGALDPEQRLEYETHLSECAECRLAIADLSGLPGLLGHVPDDVALSLIDDASAADHAGGFGDAGFDALLNRVRTSEATTDGAGILPFESHPGTGPVPESPAAEPGGTAGTATAGETPAESGRTEPEQPPASLAAARERKRSRSGPWLALAGAVAAAAAAVAITIPITVAHTQHNNPPTAEQVVTERQMDQVIPSPITANFTLTQLNSGTRVNMSCNYAPSDTDYTWDGALWVVHTDGTQSMVAQWTAHPGQTVTADGITSSPADKIQSVEIRSTTTNQVFLRGTV</sequence>
<keyword evidence="4" id="KW-0472">Membrane</keyword>
<keyword evidence="2" id="KW-0804">Transcription</keyword>
<dbReference type="Gene3D" id="1.10.10.1320">
    <property type="entry name" value="Anti-sigma factor, zinc-finger domain"/>
    <property type="match status" value="1"/>
</dbReference>
<gene>
    <name evidence="6" type="ORF">NCTC13184_00119</name>
</gene>
<evidence type="ECO:0000313" key="6">
    <source>
        <dbReference type="EMBL" id="SUA40797.1"/>
    </source>
</evidence>
<feature type="domain" description="Putative zinc-finger" evidence="5">
    <location>
        <begin position="19"/>
        <end position="43"/>
    </location>
</feature>
<proteinExistence type="predicted"/>
<dbReference type="AlphaFoldDB" id="A0A378WJA8"/>
<evidence type="ECO:0000256" key="2">
    <source>
        <dbReference type="ARBA" id="ARBA00023163"/>
    </source>
</evidence>
<evidence type="ECO:0000256" key="1">
    <source>
        <dbReference type="ARBA" id="ARBA00023015"/>
    </source>
</evidence>
<keyword evidence="1" id="KW-0805">Transcription regulation</keyword>
<evidence type="ECO:0000313" key="7">
    <source>
        <dbReference type="Proteomes" id="UP000255082"/>
    </source>
</evidence>
<name>A0A378WJA8_9NOCA</name>
<organism evidence="6 7">
    <name type="scientific">Nocardia africana</name>
    <dbReference type="NCBI Taxonomy" id="134964"/>
    <lineage>
        <taxon>Bacteria</taxon>
        <taxon>Bacillati</taxon>
        <taxon>Actinomycetota</taxon>
        <taxon>Actinomycetes</taxon>
        <taxon>Mycobacteriales</taxon>
        <taxon>Nocardiaceae</taxon>
        <taxon>Nocardia</taxon>
    </lineage>
</organism>
<evidence type="ECO:0000259" key="5">
    <source>
        <dbReference type="Pfam" id="PF13490"/>
    </source>
</evidence>
<feature type="region of interest" description="Disordered" evidence="3">
    <location>
        <begin position="100"/>
        <end position="159"/>
    </location>
</feature>
<protein>
    <submittedName>
        <fullName evidence="6">Predicted transmembrane transcriptional regulator (Anti-sigma factor)</fullName>
    </submittedName>
</protein>
<dbReference type="Proteomes" id="UP000255082">
    <property type="component" value="Unassembled WGS sequence"/>
</dbReference>
<keyword evidence="4" id="KW-1133">Transmembrane helix</keyword>
<evidence type="ECO:0000256" key="3">
    <source>
        <dbReference type="SAM" id="MobiDB-lite"/>
    </source>
</evidence>
<reference evidence="6 7" key="1">
    <citation type="submission" date="2018-06" db="EMBL/GenBank/DDBJ databases">
        <authorList>
            <consortium name="Pathogen Informatics"/>
            <person name="Doyle S."/>
        </authorList>
    </citation>
    <scope>NUCLEOTIDE SEQUENCE [LARGE SCALE GENOMIC DNA]</scope>
    <source>
        <strain evidence="6 7">NCTC13184</strain>
    </source>
</reference>
<feature type="transmembrane region" description="Helical" evidence="4">
    <location>
        <begin position="166"/>
        <end position="188"/>
    </location>
</feature>
<dbReference type="RefSeq" id="WP_062966513.1">
    <property type="nucleotide sequence ID" value="NZ_JAJFOE010000002.1"/>
</dbReference>
<feature type="compositionally biased region" description="Low complexity" evidence="3">
    <location>
        <begin position="119"/>
        <end position="140"/>
    </location>
</feature>
<accession>A0A378WJA8</accession>
<dbReference type="InterPro" id="IPR041916">
    <property type="entry name" value="Anti_sigma_zinc_sf"/>
</dbReference>
<dbReference type="Pfam" id="PF13490">
    <property type="entry name" value="zf-HC2"/>
    <property type="match status" value="1"/>
</dbReference>
<dbReference type="EMBL" id="UGRU01000001">
    <property type="protein sequence ID" value="SUA40797.1"/>
    <property type="molecule type" value="Genomic_DNA"/>
</dbReference>
<keyword evidence="4 6" id="KW-0812">Transmembrane</keyword>